<reference evidence="2" key="1">
    <citation type="submission" date="2023-05" db="EMBL/GenBank/DDBJ databases">
        <title>Nepenthes gracilis genome sequencing.</title>
        <authorList>
            <person name="Fukushima K."/>
        </authorList>
    </citation>
    <scope>NUCLEOTIDE SEQUENCE</scope>
    <source>
        <strain evidence="2">SING2019-196</strain>
    </source>
</reference>
<dbReference type="EMBL" id="BSYO01000012">
    <property type="protein sequence ID" value="GMH12973.1"/>
    <property type="molecule type" value="Genomic_DNA"/>
</dbReference>
<keyword evidence="1" id="KW-0472">Membrane</keyword>
<gene>
    <name evidence="2" type="ORF">Nepgr_014814</name>
</gene>
<proteinExistence type="predicted"/>
<dbReference type="Proteomes" id="UP001279734">
    <property type="component" value="Unassembled WGS sequence"/>
</dbReference>
<accession>A0AAD3XQ70</accession>
<keyword evidence="1" id="KW-0812">Transmembrane</keyword>
<organism evidence="2 3">
    <name type="scientific">Nepenthes gracilis</name>
    <name type="common">Slender pitcher plant</name>
    <dbReference type="NCBI Taxonomy" id="150966"/>
    <lineage>
        <taxon>Eukaryota</taxon>
        <taxon>Viridiplantae</taxon>
        <taxon>Streptophyta</taxon>
        <taxon>Embryophyta</taxon>
        <taxon>Tracheophyta</taxon>
        <taxon>Spermatophyta</taxon>
        <taxon>Magnoliopsida</taxon>
        <taxon>eudicotyledons</taxon>
        <taxon>Gunneridae</taxon>
        <taxon>Pentapetalae</taxon>
        <taxon>Caryophyllales</taxon>
        <taxon>Nepenthaceae</taxon>
        <taxon>Nepenthes</taxon>
    </lineage>
</organism>
<evidence type="ECO:0000313" key="3">
    <source>
        <dbReference type="Proteomes" id="UP001279734"/>
    </source>
</evidence>
<name>A0AAD3XQ70_NEPGR</name>
<keyword evidence="1" id="KW-1133">Transmembrane helix</keyword>
<protein>
    <submittedName>
        <fullName evidence="2">Uncharacterized protein</fullName>
    </submittedName>
</protein>
<evidence type="ECO:0000313" key="2">
    <source>
        <dbReference type="EMBL" id="GMH12973.1"/>
    </source>
</evidence>
<dbReference type="AlphaFoldDB" id="A0AAD3XQ70"/>
<feature type="transmembrane region" description="Helical" evidence="1">
    <location>
        <begin position="78"/>
        <end position="96"/>
    </location>
</feature>
<evidence type="ECO:0000256" key="1">
    <source>
        <dbReference type="SAM" id="Phobius"/>
    </source>
</evidence>
<comment type="caution">
    <text evidence="2">The sequence shown here is derived from an EMBL/GenBank/DDBJ whole genome shotgun (WGS) entry which is preliminary data.</text>
</comment>
<sequence length="158" mass="16785">MMTWSEVSVIIGIFEAGVHKLDDTNALRGSEEPGSVNNIDGIATMALSSSQCELNPQSSIEDCCARKSSGAVGVLETGRWPVVFLWAISGIFLLAYNRLAAVAEPLVVILYDSTGCVVRCSSLGWLALNCPVMLLLLLKPALGGLMMLLIAGVGWLDD</sequence>
<keyword evidence="3" id="KW-1185">Reference proteome</keyword>
<feature type="transmembrane region" description="Helical" evidence="1">
    <location>
        <begin position="134"/>
        <end position="156"/>
    </location>
</feature>